<evidence type="ECO:0000313" key="2">
    <source>
        <dbReference type="EMBL" id="KKL17482.1"/>
    </source>
</evidence>
<proteinExistence type="predicted"/>
<sequence>MSKIKEFLGLDKDFKTHTEKKKQIDPVEVEYEATPAEIAAHNAIVLPPKARVATPDEVAKAEAAYQDKFGNKDVTLTVEVPPIPADEPATVISSGTEPEESKKYAVAGAGADPHDKKLDHFQYTKDPNQLDYWEFGEDVNTMSVPKNIRDKYPGMRFHWRSMARIDRLGMDYKGWQKFVDPTLGYAEGLKRGNDTMLFAMPEERAQRYNQKVAEDSTQRVRELQEHQMEMNDRATAAGLQPYSAKGEGTGGIAIGERAKGQSRGISREEVVERITKQQEARARGRVTFDMGRR</sequence>
<feature type="region of interest" description="Disordered" evidence="1">
    <location>
        <begin position="239"/>
        <end position="271"/>
    </location>
</feature>
<accession>A0A0F9BU84</accession>
<evidence type="ECO:0000256" key="1">
    <source>
        <dbReference type="SAM" id="MobiDB-lite"/>
    </source>
</evidence>
<dbReference type="AlphaFoldDB" id="A0A0F9BU84"/>
<comment type="caution">
    <text evidence="2">The sequence shown here is derived from an EMBL/GenBank/DDBJ whole genome shotgun (WGS) entry which is preliminary data.</text>
</comment>
<gene>
    <name evidence="2" type="ORF">LCGC14_2485120</name>
</gene>
<organism evidence="2">
    <name type="scientific">marine sediment metagenome</name>
    <dbReference type="NCBI Taxonomy" id="412755"/>
    <lineage>
        <taxon>unclassified sequences</taxon>
        <taxon>metagenomes</taxon>
        <taxon>ecological metagenomes</taxon>
    </lineage>
</organism>
<name>A0A0F9BU84_9ZZZZ</name>
<protein>
    <submittedName>
        <fullName evidence="2">Uncharacterized protein</fullName>
    </submittedName>
</protein>
<reference evidence="2" key="1">
    <citation type="journal article" date="2015" name="Nature">
        <title>Complex archaea that bridge the gap between prokaryotes and eukaryotes.</title>
        <authorList>
            <person name="Spang A."/>
            <person name="Saw J.H."/>
            <person name="Jorgensen S.L."/>
            <person name="Zaremba-Niedzwiedzka K."/>
            <person name="Martijn J."/>
            <person name="Lind A.E."/>
            <person name="van Eijk R."/>
            <person name="Schleper C."/>
            <person name="Guy L."/>
            <person name="Ettema T.J."/>
        </authorList>
    </citation>
    <scope>NUCLEOTIDE SEQUENCE</scope>
</reference>
<dbReference type="EMBL" id="LAZR01039241">
    <property type="protein sequence ID" value="KKL17482.1"/>
    <property type="molecule type" value="Genomic_DNA"/>
</dbReference>